<evidence type="ECO:0000256" key="5">
    <source>
        <dbReference type="ARBA" id="ARBA00023002"/>
    </source>
</evidence>
<dbReference type="Pfam" id="PF02668">
    <property type="entry name" value="TauD"/>
    <property type="match status" value="1"/>
</dbReference>
<dbReference type="RefSeq" id="WP_003630585.1">
    <property type="nucleotide sequence ID" value="NZ_LYUD01000014.1"/>
</dbReference>
<dbReference type="GO" id="GO:0046872">
    <property type="term" value="F:metal ion binding"/>
    <property type="evidence" value="ECO:0007669"/>
    <property type="project" value="UniProtKB-KW"/>
</dbReference>
<keyword evidence="4 8" id="KW-0223">Dioxygenase</keyword>
<dbReference type="AlphaFoldDB" id="A0A1A0DP05"/>
<evidence type="ECO:0000313" key="8">
    <source>
        <dbReference type="EMBL" id="OAZ76417.1"/>
    </source>
</evidence>
<evidence type="ECO:0000256" key="1">
    <source>
        <dbReference type="ARBA" id="ARBA00001954"/>
    </source>
</evidence>
<keyword evidence="5 8" id="KW-0560">Oxidoreductase</keyword>
<accession>A0A1A0DP05</accession>
<evidence type="ECO:0000256" key="2">
    <source>
        <dbReference type="ARBA" id="ARBA00005896"/>
    </source>
</evidence>
<keyword evidence="3" id="KW-0479">Metal-binding</keyword>
<sequence>MSETLNTEHLVAEKVGSRLGAILHGIDAKKELTDNQKEFLNKELVKNKVIFLKKQFLNDEQHERLSRVFGEPILHPTIAPPKGTKYTFELKSRYGRSTDSWHTDVTFTTDYPKASILRALHIPPYGGTTIWANTATAYEALPAPLKALADVAWAIHSNDYDTNYYKFDRRKEEISAFRKEFISDIYKTAHPVVRVHPESGEKSLVLGHFVIGLDGFSTREANALFEIFQSYITEIENTVTWRWEPGDVAIWDNRSTQHYAPADFDQHRRELRRITVRGDVPISIGGKKSYYIE</sequence>
<dbReference type="PANTHER" id="PTHR30468">
    <property type="entry name" value="ALPHA-KETOGLUTARATE-DEPENDENT SULFONATE DIOXYGENASE"/>
    <property type="match status" value="1"/>
</dbReference>
<evidence type="ECO:0000313" key="9">
    <source>
        <dbReference type="Proteomes" id="UP000093796"/>
    </source>
</evidence>
<dbReference type="GO" id="GO:0000908">
    <property type="term" value="F:taurine dioxygenase activity"/>
    <property type="evidence" value="ECO:0007669"/>
    <property type="project" value="UniProtKB-EC"/>
</dbReference>
<dbReference type="Proteomes" id="UP000093796">
    <property type="component" value="Unassembled WGS sequence"/>
</dbReference>
<dbReference type="EC" id="1.14.11.17" evidence="8"/>
<gene>
    <name evidence="8" type="primary">tauD</name>
    <name evidence="8" type="ORF">SRCM100623_00237</name>
</gene>
<dbReference type="InterPro" id="IPR051323">
    <property type="entry name" value="AtsK-like"/>
</dbReference>
<reference evidence="8 9" key="1">
    <citation type="submission" date="2016-05" db="EMBL/GenBank/DDBJ databases">
        <title>Genome sequencing of Acetobacter pasteurianus strain SRCM100623.</title>
        <authorList>
            <person name="Song Y.R."/>
        </authorList>
    </citation>
    <scope>NUCLEOTIDE SEQUENCE [LARGE SCALE GENOMIC DNA]</scope>
    <source>
        <strain evidence="8 9">SRCM100623</strain>
    </source>
</reference>
<evidence type="ECO:0000256" key="3">
    <source>
        <dbReference type="ARBA" id="ARBA00022723"/>
    </source>
</evidence>
<dbReference type="InterPro" id="IPR003819">
    <property type="entry name" value="TauD/TfdA-like"/>
</dbReference>
<feature type="domain" description="TauD/TfdA-like" evidence="7">
    <location>
        <begin position="19"/>
        <end position="275"/>
    </location>
</feature>
<dbReference type="PANTHER" id="PTHR30468:SF5">
    <property type="entry name" value="ALPHA-KETOGLUTARATE-DEPENDENT SULFATE ESTER DIOXYGENASE"/>
    <property type="match status" value="1"/>
</dbReference>
<dbReference type="SUPFAM" id="SSF51197">
    <property type="entry name" value="Clavaminate synthase-like"/>
    <property type="match status" value="1"/>
</dbReference>
<comment type="similarity">
    <text evidence="2">Belongs to the TfdA dioxygenase family.</text>
</comment>
<dbReference type="InterPro" id="IPR042098">
    <property type="entry name" value="TauD-like_sf"/>
</dbReference>
<name>A0A1A0DP05_ACEPA</name>
<protein>
    <submittedName>
        <fullName evidence="8">Taurine dioxygenase</fullName>
        <ecNumber evidence="8">1.14.11.17</ecNumber>
    </submittedName>
</protein>
<dbReference type="EMBL" id="LYUD01000014">
    <property type="protein sequence ID" value="OAZ76417.1"/>
    <property type="molecule type" value="Genomic_DNA"/>
</dbReference>
<proteinExistence type="inferred from homology"/>
<keyword evidence="6" id="KW-0408">Iron</keyword>
<evidence type="ECO:0000259" key="7">
    <source>
        <dbReference type="Pfam" id="PF02668"/>
    </source>
</evidence>
<evidence type="ECO:0000256" key="4">
    <source>
        <dbReference type="ARBA" id="ARBA00022964"/>
    </source>
</evidence>
<comment type="caution">
    <text evidence="8">The sequence shown here is derived from an EMBL/GenBank/DDBJ whole genome shotgun (WGS) entry which is preliminary data.</text>
</comment>
<dbReference type="OrthoDB" id="7346227at2"/>
<dbReference type="Gene3D" id="3.60.130.10">
    <property type="entry name" value="Clavaminate synthase-like"/>
    <property type="match status" value="1"/>
</dbReference>
<evidence type="ECO:0000256" key="6">
    <source>
        <dbReference type="ARBA" id="ARBA00023004"/>
    </source>
</evidence>
<dbReference type="PATRIC" id="fig|438.15.peg.252"/>
<organism evidence="8 9">
    <name type="scientific">Acetobacter pasteurianus</name>
    <name type="common">Acetobacter turbidans</name>
    <dbReference type="NCBI Taxonomy" id="438"/>
    <lineage>
        <taxon>Bacteria</taxon>
        <taxon>Pseudomonadati</taxon>
        <taxon>Pseudomonadota</taxon>
        <taxon>Alphaproteobacteria</taxon>
        <taxon>Acetobacterales</taxon>
        <taxon>Acetobacteraceae</taxon>
        <taxon>Acetobacter</taxon>
    </lineage>
</organism>
<dbReference type="GO" id="GO:0005737">
    <property type="term" value="C:cytoplasm"/>
    <property type="evidence" value="ECO:0007669"/>
    <property type="project" value="TreeGrafter"/>
</dbReference>
<comment type="cofactor">
    <cofactor evidence="1">
        <name>Fe(2+)</name>
        <dbReference type="ChEBI" id="CHEBI:29033"/>
    </cofactor>
</comment>